<evidence type="ECO:0000313" key="3">
    <source>
        <dbReference type="EMBL" id="RAW13064.1"/>
    </source>
</evidence>
<evidence type="ECO:0000256" key="1">
    <source>
        <dbReference type="SAM" id="SignalP"/>
    </source>
</evidence>
<dbReference type="InterPro" id="IPR036237">
    <property type="entry name" value="Xyl_isomerase-like_sf"/>
</dbReference>
<dbReference type="Pfam" id="PF01261">
    <property type="entry name" value="AP_endonuc_2"/>
    <property type="match status" value="1"/>
</dbReference>
<protein>
    <submittedName>
        <fullName evidence="3">Sugar phosphate isomerase/epimerase</fullName>
    </submittedName>
</protein>
<dbReference type="InterPro" id="IPR006311">
    <property type="entry name" value="TAT_signal"/>
</dbReference>
<reference evidence="3 4" key="1">
    <citation type="submission" date="2018-06" db="EMBL/GenBank/DDBJ databases">
        <title>Phytoactinopolyspora halophila sp. nov., a novel halophilic actinomycete isolated from a saline soil in China.</title>
        <authorList>
            <person name="Tang S.-K."/>
        </authorList>
    </citation>
    <scope>NUCLEOTIDE SEQUENCE [LARGE SCALE GENOMIC DNA]</scope>
    <source>
        <strain evidence="3 4">YIM 96934</strain>
    </source>
</reference>
<gene>
    <name evidence="3" type="ORF">DPM12_13375</name>
</gene>
<dbReference type="InterPro" id="IPR013022">
    <property type="entry name" value="Xyl_isomerase-like_TIM-brl"/>
</dbReference>
<dbReference type="RefSeq" id="WP_112258834.1">
    <property type="nucleotide sequence ID" value="NZ_QMIG01000014.1"/>
</dbReference>
<evidence type="ECO:0000259" key="2">
    <source>
        <dbReference type="Pfam" id="PF01261"/>
    </source>
</evidence>
<comment type="caution">
    <text evidence="3">The sequence shown here is derived from an EMBL/GenBank/DDBJ whole genome shotgun (WGS) entry which is preliminary data.</text>
</comment>
<name>A0A329QL51_9ACTN</name>
<sequence>MAHTKIDRRRFLSALAGTTAAAGTAAFAGATTAGATTAARPSGSLRRRLIPPGRIGIQLWSVRDAIAELGFRVVLEELARMGFVHIEFAGYSSPAEPDITPAQIRQLLDDNGLNGIGGHRGIADFRNNMEAELDIAETMGFPYIGTANEPVSPGNRTVDGYKAAADEFNSFGEAARARGLKWYHHNHHNEFRFAADNPEVRLYDLLLSETDPHLVYLELDIYWAYVGQHIAPGFDPVDYVKAHSHRYPLFHTKDGARRPDLPHGYEMTEFGEGDIDYESFYRALPRRGSYVSLWEQDNAPATPADGGGSLGAAERSCAAMKGLRG</sequence>
<dbReference type="PANTHER" id="PTHR12110">
    <property type="entry name" value="HYDROXYPYRUVATE ISOMERASE"/>
    <property type="match status" value="1"/>
</dbReference>
<dbReference type="InterPro" id="IPR050312">
    <property type="entry name" value="IolE/XylAMocC-like"/>
</dbReference>
<keyword evidence="4" id="KW-1185">Reference proteome</keyword>
<accession>A0A329QL51</accession>
<dbReference type="PROSITE" id="PS51318">
    <property type="entry name" value="TAT"/>
    <property type="match status" value="1"/>
</dbReference>
<feature type="domain" description="Xylose isomerase-like TIM barrel" evidence="2">
    <location>
        <begin position="76"/>
        <end position="288"/>
    </location>
</feature>
<keyword evidence="1" id="KW-0732">Signal</keyword>
<keyword evidence="3" id="KW-0413">Isomerase</keyword>
<proteinExistence type="predicted"/>
<dbReference type="OrthoDB" id="9798407at2"/>
<dbReference type="EMBL" id="QMIG01000014">
    <property type="protein sequence ID" value="RAW13064.1"/>
    <property type="molecule type" value="Genomic_DNA"/>
</dbReference>
<dbReference type="Proteomes" id="UP000250462">
    <property type="component" value="Unassembled WGS sequence"/>
</dbReference>
<dbReference type="SUPFAM" id="SSF51658">
    <property type="entry name" value="Xylose isomerase-like"/>
    <property type="match status" value="1"/>
</dbReference>
<dbReference type="Gene3D" id="3.20.20.150">
    <property type="entry name" value="Divalent-metal-dependent TIM barrel enzymes"/>
    <property type="match status" value="1"/>
</dbReference>
<evidence type="ECO:0000313" key="4">
    <source>
        <dbReference type="Proteomes" id="UP000250462"/>
    </source>
</evidence>
<dbReference type="GO" id="GO:0016853">
    <property type="term" value="F:isomerase activity"/>
    <property type="evidence" value="ECO:0007669"/>
    <property type="project" value="UniProtKB-KW"/>
</dbReference>
<dbReference type="PANTHER" id="PTHR12110:SF41">
    <property type="entry name" value="INOSOSE DEHYDRATASE"/>
    <property type="match status" value="1"/>
</dbReference>
<feature type="chain" id="PRO_5039136687" evidence="1">
    <location>
        <begin position="29"/>
        <end position="325"/>
    </location>
</feature>
<dbReference type="AlphaFoldDB" id="A0A329QL51"/>
<feature type="signal peptide" evidence="1">
    <location>
        <begin position="1"/>
        <end position="28"/>
    </location>
</feature>
<organism evidence="3 4">
    <name type="scientific">Phytoactinopolyspora halophila</name>
    <dbReference type="NCBI Taxonomy" id="1981511"/>
    <lineage>
        <taxon>Bacteria</taxon>
        <taxon>Bacillati</taxon>
        <taxon>Actinomycetota</taxon>
        <taxon>Actinomycetes</taxon>
        <taxon>Jiangellales</taxon>
        <taxon>Jiangellaceae</taxon>
        <taxon>Phytoactinopolyspora</taxon>
    </lineage>
</organism>